<reference evidence="1" key="1">
    <citation type="submission" date="2022-03" db="EMBL/GenBank/DDBJ databases">
        <authorList>
            <person name="Alioto T."/>
            <person name="Alioto T."/>
            <person name="Gomez Garrido J."/>
        </authorList>
    </citation>
    <scope>NUCLEOTIDE SEQUENCE</scope>
</reference>
<feature type="non-terminal residue" evidence="1">
    <location>
        <position position="88"/>
    </location>
</feature>
<gene>
    <name evidence="1" type="ORF">PECUL_23A014090</name>
</gene>
<evidence type="ECO:0000313" key="1">
    <source>
        <dbReference type="EMBL" id="CAH2221200.1"/>
    </source>
</evidence>
<proteinExistence type="predicted"/>
<dbReference type="EMBL" id="OW240912">
    <property type="protein sequence ID" value="CAH2221200.1"/>
    <property type="molecule type" value="Genomic_DNA"/>
</dbReference>
<keyword evidence="2" id="KW-1185">Reference proteome</keyword>
<dbReference type="Proteomes" id="UP001295444">
    <property type="component" value="Chromosome 01"/>
</dbReference>
<protein>
    <submittedName>
        <fullName evidence="1">Uncharacterized protein</fullName>
    </submittedName>
</protein>
<dbReference type="AlphaFoldDB" id="A0AAD1R1E0"/>
<accession>A0AAD1R1E0</accession>
<organism evidence="1 2">
    <name type="scientific">Pelobates cultripes</name>
    <name type="common">Western spadefoot toad</name>
    <dbReference type="NCBI Taxonomy" id="61616"/>
    <lineage>
        <taxon>Eukaryota</taxon>
        <taxon>Metazoa</taxon>
        <taxon>Chordata</taxon>
        <taxon>Craniata</taxon>
        <taxon>Vertebrata</taxon>
        <taxon>Euteleostomi</taxon>
        <taxon>Amphibia</taxon>
        <taxon>Batrachia</taxon>
        <taxon>Anura</taxon>
        <taxon>Pelobatoidea</taxon>
        <taxon>Pelobatidae</taxon>
        <taxon>Pelobates</taxon>
    </lineage>
</organism>
<evidence type="ECO:0000313" key="2">
    <source>
        <dbReference type="Proteomes" id="UP001295444"/>
    </source>
</evidence>
<feature type="non-terminal residue" evidence="1">
    <location>
        <position position="1"/>
    </location>
</feature>
<name>A0AAD1R1E0_PELCU</name>
<sequence length="88" mass="9702">CALMPHGVLTGRPSQATTQRFTHQTKAKVQMVMGCLNSHMALGGRHRAQWTLNHPEAMGLTDRTDPAMMPSSRWLSSNSCRNAEPADK</sequence>